<keyword evidence="6" id="KW-0539">Nucleus</keyword>
<evidence type="ECO:0000256" key="1">
    <source>
        <dbReference type="ARBA" id="ARBA00022723"/>
    </source>
</evidence>
<proteinExistence type="predicted"/>
<keyword evidence="1" id="KW-0479">Metal-binding</keyword>
<dbReference type="AlphaFoldDB" id="A0A8H5STB8"/>
<organism evidence="7 8">
    <name type="scientific">Fusarium heterosporum</name>
    <dbReference type="NCBI Taxonomy" id="42747"/>
    <lineage>
        <taxon>Eukaryota</taxon>
        <taxon>Fungi</taxon>
        <taxon>Dikarya</taxon>
        <taxon>Ascomycota</taxon>
        <taxon>Pezizomycotina</taxon>
        <taxon>Sordariomycetes</taxon>
        <taxon>Hypocreomycetidae</taxon>
        <taxon>Hypocreales</taxon>
        <taxon>Nectriaceae</taxon>
        <taxon>Fusarium</taxon>
        <taxon>Fusarium heterosporum species complex</taxon>
    </lineage>
</organism>
<keyword evidence="5" id="KW-0804">Transcription</keyword>
<reference evidence="7 8" key="1">
    <citation type="submission" date="2020-05" db="EMBL/GenBank/DDBJ databases">
        <title>Identification and distribution of gene clusters putatively required for synthesis of sphingolipid metabolism inhibitors in phylogenetically diverse species of the filamentous fungus Fusarium.</title>
        <authorList>
            <person name="Kim H.-S."/>
            <person name="Busman M."/>
            <person name="Brown D.W."/>
            <person name="Divon H."/>
            <person name="Uhlig S."/>
            <person name="Proctor R.H."/>
        </authorList>
    </citation>
    <scope>NUCLEOTIDE SEQUENCE [LARGE SCALE GENOMIC DNA]</scope>
    <source>
        <strain evidence="7 8">NRRL 20693</strain>
    </source>
</reference>
<keyword evidence="2" id="KW-0862">Zinc</keyword>
<evidence type="ECO:0000256" key="6">
    <source>
        <dbReference type="ARBA" id="ARBA00023242"/>
    </source>
</evidence>
<protein>
    <submittedName>
        <fullName evidence="7">Uncharacterized protein</fullName>
    </submittedName>
</protein>
<evidence type="ECO:0000256" key="2">
    <source>
        <dbReference type="ARBA" id="ARBA00022833"/>
    </source>
</evidence>
<accession>A0A8H5STB8</accession>
<dbReference type="PANTHER" id="PTHR36206">
    <property type="entry name" value="ASPERCRYPTIN BIOSYNTHESIS CLUSTER-SPECIFIC TRANSCRIPTION REGULATOR ATNN-RELATED"/>
    <property type="match status" value="1"/>
</dbReference>
<dbReference type="OrthoDB" id="3598904at2759"/>
<evidence type="ECO:0000256" key="4">
    <source>
        <dbReference type="ARBA" id="ARBA00023125"/>
    </source>
</evidence>
<dbReference type="GO" id="GO:0003677">
    <property type="term" value="F:DNA binding"/>
    <property type="evidence" value="ECO:0007669"/>
    <property type="project" value="UniProtKB-KW"/>
</dbReference>
<dbReference type="Pfam" id="PF11951">
    <property type="entry name" value="Fungal_trans_2"/>
    <property type="match status" value="1"/>
</dbReference>
<name>A0A8H5STB8_FUSHE</name>
<dbReference type="InterPro" id="IPR021858">
    <property type="entry name" value="Fun_TF"/>
</dbReference>
<dbReference type="PANTHER" id="PTHR36206:SF12">
    <property type="entry name" value="ASPERCRYPTIN BIOSYNTHESIS CLUSTER-SPECIFIC TRANSCRIPTION REGULATOR ATNN-RELATED"/>
    <property type="match status" value="1"/>
</dbReference>
<evidence type="ECO:0000313" key="8">
    <source>
        <dbReference type="Proteomes" id="UP000567885"/>
    </source>
</evidence>
<dbReference type="EMBL" id="JAAGWQ010000354">
    <property type="protein sequence ID" value="KAF5656482.1"/>
    <property type="molecule type" value="Genomic_DNA"/>
</dbReference>
<gene>
    <name evidence="7" type="ORF">FHETE_10977</name>
</gene>
<dbReference type="InterPro" id="IPR052360">
    <property type="entry name" value="Transcr_Regulatory_Proteins"/>
</dbReference>
<comment type="caution">
    <text evidence="7">The sequence shown here is derived from an EMBL/GenBank/DDBJ whole genome shotgun (WGS) entry which is preliminary data.</text>
</comment>
<dbReference type="GO" id="GO:0046872">
    <property type="term" value="F:metal ion binding"/>
    <property type="evidence" value="ECO:0007669"/>
    <property type="project" value="UniProtKB-KW"/>
</dbReference>
<keyword evidence="3" id="KW-0805">Transcription regulation</keyword>
<evidence type="ECO:0000256" key="5">
    <source>
        <dbReference type="ARBA" id="ARBA00023163"/>
    </source>
</evidence>
<evidence type="ECO:0000313" key="7">
    <source>
        <dbReference type="EMBL" id="KAF5656482.1"/>
    </source>
</evidence>
<dbReference type="Proteomes" id="UP000567885">
    <property type="component" value="Unassembled WGS sequence"/>
</dbReference>
<sequence>MSRRKLADTVRKLDVISPVSRALTKSPTSSNPLSKPVTPDDSIFFDLFRHATVKSTCSVFPSTFWSETVMQIAHQEPAIWHATLAIAALHKSTQVPEGDEQSLAIRAETHYAKALGLARDITTSLGIATLSAVLVSAASLLGRWSEMQKHVMAGLRIVSQQYAPNLRVVVSTLMKLDLQAMTFSESSSPYPYETTVAAFPVAQYLALPPVQGTSYEELSSEMFGLVRSYMILGDNYIRGNVAYGPWLTSREMFFRRLAHWELTMAYFESTHPPSPKIELTRLCIRLWHVTARILMRATPIGGETRFDSLLGYFEYGVKVASAAKECMRKTEKNSFSLESALVAPLWLLIHRCRHLGLRHAALKLLQDINRTEAMWKSQLAAAAMKALVDVEEECLHTKRIPILLNGLPLNVPWHIWARPGVNIPTTLSWENVPVIPEEHRVKDLLGLMSVHQSRVDIRLLMSADTVDSAELGPVREITVEI</sequence>
<evidence type="ECO:0000256" key="3">
    <source>
        <dbReference type="ARBA" id="ARBA00023015"/>
    </source>
</evidence>
<keyword evidence="4" id="KW-0238">DNA-binding</keyword>
<keyword evidence="8" id="KW-1185">Reference proteome</keyword>